<dbReference type="Gene3D" id="3.20.20.70">
    <property type="entry name" value="Aldolase class I"/>
    <property type="match status" value="1"/>
</dbReference>
<dbReference type="SMART" id="SM01133">
    <property type="entry name" value="DeoC"/>
    <property type="match status" value="1"/>
</dbReference>
<dbReference type="InterPro" id="IPR050552">
    <property type="entry name" value="LacD_aldolase"/>
</dbReference>
<name>A0ABP9JFY2_9MICO</name>
<proteinExistence type="inferred from homology"/>
<comment type="similarity">
    <text evidence="1">Belongs to the aldolase LacD family.</text>
</comment>
<reference evidence="4" key="1">
    <citation type="journal article" date="2019" name="Int. J. Syst. Evol. Microbiol.">
        <title>The Global Catalogue of Microorganisms (GCM) 10K type strain sequencing project: providing services to taxonomists for standard genome sequencing and annotation.</title>
        <authorList>
            <consortium name="The Broad Institute Genomics Platform"/>
            <consortium name="The Broad Institute Genome Sequencing Center for Infectious Disease"/>
            <person name="Wu L."/>
            <person name="Ma J."/>
        </authorList>
    </citation>
    <scope>NUCLEOTIDE SEQUENCE [LARGE SCALE GENOMIC DNA]</scope>
    <source>
        <strain evidence="4">JCM 17687</strain>
    </source>
</reference>
<dbReference type="SUPFAM" id="SSF51569">
    <property type="entry name" value="Aldolase"/>
    <property type="match status" value="1"/>
</dbReference>
<dbReference type="PANTHER" id="PTHR39340:SF1">
    <property type="entry name" value="SULFOFRUCTOSEPHOSPHATE ALDOLASE"/>
    <property type="match status" value="1"/>
</dbReference>
<keyword evidence="2" id="KW-0456">Lyase</keyword>
<dbReference type="Proteomes" id="UP001500427">
    <property type="component" value="Unassembled WGS sequence"/>
</dbReference>
<sequence>MTDPSVTTVPNGTSPSAGLSAGLARIARPSGAFAMLAVDQREAMRAMFAEHRSEPVTDAVLTDFKVTATRVLSPYASGVLVDKQFAFDAVVDQGVVDPSCGLIAAADHFIAGNGEFVTAVEIDRAVDAATVRDQGAVAMKLLVIHRPDEAAAQRIEMVEEFVDRCHGAGLVSIIEPVAKAPRGGGAWDWDECVVEAARELGGLGADLYKAEVPLKGQGDKDEIRRRCAQITEAVDSPWVVLSSGVPAERFAHAVELACREGASGFLAGRAVWASVIGSDDVERDLHEVSVPRLQRLGALVDEVVQR</sequence>
<dbReference type="InterPro" id="IPR013785">
    <property type="entry name" value="Aldolase_TIM"/>
</dbReference>
<comment type="caution">
    <text evidence="3">The sequence shown here is derived from an EMBL/GenBank/DDBJ whole genome shotgun (WGS) entry which is preliminary data.</text>
</comment>
<protein>
    <submittedName>
        <fullName evidence="3">Aldolase</fullName>
    </submittedName>
</protein>
<evidence type="ECO:0000256" key="1">
    <source>
        <dbReference type="ARBA" id="ARBA00008679"/>
    </source>
</evidence>
<accession>A0ABP9JFY2</accession>
<organism evidence="3 4">
    <name type="scientific">Terrabacter aeriphilus</name>
    <dbReference type="NCBI Taxonomy" id="515662"/>
    <lineage>
        <taxon>Bacteria</taxon>
        <taxon>Bacillati</taxon>
        <taxon>Actinomycetota</taxon>
        <taxon>Actinomycetes</taxon>
        <taxon>Micrococcales</taxon>
        <taxon>Intrasporangiaceae</taxon>
        <taxon>Terrabacter</taxon>
    </lineage>
</organism>
<dbReference type="RefSeq" id="WP_345507888.1">
    <property type="nucleotide sequence ID" value="NZ_BAABIW010000016.1"/>
</dbReference>
<dbReference type="Pfam" id="PF01791">
    <property type="entry name" value="DeoC"/>
    <property type="match status" value="1"/>
</dbReference>
<gene>
    <name evidence="3" type="ORF">GCM10023258_25740</name>
</gene>
<evidence type="ECO:0000313" key="3">
    <source>
        <dbReference type="EMBL" id="GAA5029351.1"/>
    </source>
</evidence>
<evidence type="ECO:0000256" key="2">
    <source>
        <dbReference type="ARBA" id="ARBA00023239"/>
    </source>
</evidence>
<dbReference type="EMBL" id="BAABIW010000016">
    <property type="protein sequence ID" value="GAA5029351.1"/>
    <property type="molecule type" value="Genomic_DNA"/>
</dbReference>
<keyword evidence="4" id="KW-1185">Reference proteome</keyword>
<dbReference type="PANTHER" id="PTHR39340">
    <property type="entry name" value="SULFOFRUCTOSEPHOSPHATE ALDOLASE"/>
    <property type="match status" value="1"/>
</dbReference>
<dbReference type="InterPro" id="IPR002915">
    <property type="entry name" value="DeoC/FbaB/LacD_aldolase"/>
</dbReference>
<evidence type="ECO:0000313" key="4">
    <source>
        <dbReference type="Proteomes" id="UP001500427"/>
    </source>
</evidence>